<name>A0A3P3YMZ4_PLABS</name>
<dbReference type="Pfam" id="PF23452">
    <property type="entry name" value="HPAT"/>
    <property type="match status" value="1"/>
</dbReference>
<feature type="region of interest" description="Disordered" evidence="7">
    <location>
        <begin position="252"/>
        <end position="271"/>
    </location>
</feature>
<sequence>MDMLKNAVGDGARSASSGIASPLMVNAMPQNDENSDFQIYDVEMAAIVGQPQRGVTLTIFCIDIDIVVEIRRSQQKSGHFTAAYRCSPEQLDNRNQLAAYSPVQDVRIDLESPSLSLPLDPMLRIVEIVFQGRVTDAIQFMSLPMARLFLAHWGTPSSCGMANFSRQTSSSLTDEYLNFRPVDTPNSFRTRCLDEPDDQVQFAIGDVGQWNRVVITGYHRRQQLRFANGVGRTDVVVANAFLGLERDSVDKAASEHDDHGQLDRQRESKKHPLLSYETKLPTAWLQSARIARRRETKCGPAWRNSVRNARWTGQGAGPTIGDGLGHVTARLATVGFAVMQGARLKRRRFVQAVQRCVRLPPSAYLIIGGLFAVAAVNVVLLGQVLKSPICSAATSRAQEPTSVQKAEPGRRAPRKLWTVMSTQCTPYQDWQVLVAIRSHEMLGFPGPIVRLMACNDDEYEPAASSYDKYSVVRVHDYDTGDDYPGDYFPPRNKANNLRDWLAMDGGPDDDDVIVLIDPDQIFIRHISVGNVVHGHAIASYFVLNENFIDRASRFCGDECLPFTKAEDIMRLHVGPPYIQTAGDFRRHAGLWANLTEMIRSVPELREEFDWLSEMYSYILAALKLGIEHEQLMMMITNGEDPDDPWDLARWFAISKEPLVGLHYCQDYAVGDMSWGKHTYHDFDIRDCNKSAFFPELNDVSWPNYVACVACH</sequence>
<feature type="compositionally biased region" description="Basic and acidic residues" evidence="7">
    <location>
        <begin position="252"/>
        <end position="266"/>
    </location>
</feature>
<keyword evidence="5" id="KW-1133">Transmembrane helix</keyword>
<keyword evidence="4" id="KW-0812">Transmembrane</keyword>
<evidence type="ECO:0000256" key="7">
    <source>
        <dbReference type="SAM" id="MobiDB-lite"/>
    </source>
</evidence>
<dbReference type="EMBL" id="OVEO01000018">
    <property type="protein sequence ID" value="SPR01585.1"/>
    <property type="molecule type" value="Genomic_DNA"/>
</dbReference>
<feature type="domain" description="Hydroxyproline O-arabinosyltransferase-like" evidence="8">
    <location>
        <begin position="510"/>
        <end position="690"/>
    </location>
</feature>
<comment type="subcellular location">
    <subcellularLocation>
        <location evidence="1">Membrane</location>
        <topology evidence="1">Single-pass membrane protein</topology>
    </subcellularLocation>
</comment>
<evidence type="ECO:0000256" key="5">
    <source>
        <dbReference type="ARBA" id="ARBA00022989"/>
    </source>
</evidence>
<evidence type="ECO:0000256" key="1">
    <source>
        <dbReference type="ARBA" id="ARBA00004167"/>
    </source>
</evidence>
<evidence type="ECO:0000313" key="10">
    <source>
        <dbReference type="Proteomes" id="UP000290189"/>
    </source>
</evidence>
<evidence type="ECO:0000313" key="9">
    <source>
        <dbReference type="EMBL" id="SPR01585.1"/>
    </source>
</evidence>
<dbReference type="PANTHER" id="PTHR31485:SF7">
    <property type="entry name" value="PEPTIDYL SERINE ALPHA-GALACTOSYLTRANSFERASE"/>
    <property type="match status" value="1"/>
</dbReference>
<dbReference type="GO" id="GO:0016020">
    <property type="term" value="C:membrane"/>
    <property type="evidence" value="ECO:0007669"/>
    <property type="project" value="UniProtKB-SubCell"/>
</dbReference>
<protein>
    <recommendedName>
        <fullName evidence="8">Hydroxyproline O-arabinosyltransferase-like domain-containing protein</fullName>
    </recommendedName>
</protein>
<keyword evidence="9" id="KW-0496">Mitochondrion</keyword>
<organism evidence="9 10">
    <name type="scientific">Plasmodiophora brassicae</name>
    <name type="common">Clubroot disease agent</name>
    <dbReference type="NCBI Taxonomy" id="37360"/>
    <lineage>
        <taxon>Eukaryota</taxon>
        <taxon>Sar</taxon>
        <taxon>Rhizaria</taxon>
        <taxon>Endomyxa</taxon>
        <taxon>Phytomyxea</taxon>
        <taxon>Plasmodiophorida</taxon>
        <taxon>Plasmodiophoridae</taxon>
        <taxon>Plasmodiophora</taxon>
    </lineage>
</organism>
<reference evidence="9 10" key="1">
    <citation type="submission" date="2018-03" db="EMBL/GenBank/DDBJ databases">
        <authorList>
            <person name="Fogelqvist J."/>
        </authorList>
    </citation>
    <scope>NUCLEOTIDE SEQUENCE [LARGE SCALE GENOMIC DNA]</scope>
</reference>
<evidence type="ECO:0000256" key="6">
    <source>
        <dbReference type="ARBA" id="ARBA00023136"/>
    </source>
</evidence>
<dbReference type="InterPro" id="IPR056508">
    <property type="entry name" value="HPAT-like"/>
</dbReference>
<evidence type="ECO:0000256" key="3">
    <source>
        <dbReference type="ARBA" id="ARBA00022679"/>
    </source>
</evidence>
<evidence type="ECO:0000256" key="2">
    <source>
        <dbReference type="ARBA" id="ARBA00022676"/>
    </source>
</evidence>
<dbReference type="InterPro" id="IPR044845">
    <property type="entry name" value="HPAT/SRGT1-like"/>
</dbReference>
<keyword evidence="2" id="KW-0328">Glycosyltransferase</keyword>
<accession>A0A3P3YMZ4</accession>
<dbReference type="AlphaFoldDB" id="A0A3P3YMZ4"/>
<gene>
    <name evidence="9" type="ORF">PLBR_LOCUS8800</name>
</gene>
<geneLocation type="mitochondrion" evidence="9"/>
<keyword evidence="3" id="KW-0808">Transferase</keyword>
<evidence type="ECO:0000256" key="4">
    <source>
        <dbReference type="ARBA" id="ARBA00022692"/>
    </source>
</evidence>
<evidence type="ECO:0000259" key="8">
    <source>
        <dbReference type="Pfam" id="PF23452"/>
    </source>
</evidence>
<proteinExistence type="predicted"/>
<dbReference type="Proteomes" id="UP000290189">
    <property type="component" value="Unassembled WGS sequence"/>
</dbReference>
<dbReference type="PANTHER" id="PTHR31485">
    <property type="entry name" value="PEPTIDYL SERINE ALPHA-GALACTOSYLTRANSFERASE"/>
    <property type="match status" value="1"/>
</dbReference>
<dbReference type="GO" id="GO:0016757">
    <property type="term" value="F:glycosyltransferase activity"/>
    <property type="evidence" value="ECO:0007669"/>
    <property type="project" value="UniProtKB-KW"/>
</dbReference>
<keyword evidence="6" id="KW-0472">Membrane</keyword>